<dbReference type="Gene3D" id="1.20.5.110">
    <property type="match status" value="1"/>
</dbReference>
<dbReference type="InterPro" id="IPR014162">
    <property type="entry name" value="CpoB_C"/>
</dbReference>
<dbReference type="RefSeq" id="WP_085444015.1">
    <property type="nucleotide sequence ID" value="NZ_LVJN01000020.1"/>
</dbReference>
<name>A0A1Y2K165_9PROT</name>
<dbReference type="SMART" id="SM00028">
    <property type="entry name" value="TPR"/>
    <property type="match status" value="3"/>
</dbReference>
<organism evidence="4 5">
    <name type="scientific">Magnetofaba australis IT-1</name>
    <dbReference type="NCBI Taxonomy" id="1434232"/>
    <lineage>
        <taxon>Bacteria</taxon>
        <taxon>Pseudomonadati</taxon>
        <taxon>Pseudomonadota</taxon>
        <taxon>Magnetococcia</taxon>
        <taxon>Magnetococcales</taxon>
        <taxon>Magnetococcaceae</taxon>
        <taxon>Magnetofaba</taxon>
    </lineage>
</organism>
<accession>A0A1Y2K165</accession>
<feature type="chain" id="PRO_5013410904" description="Cell division coordinator CpoB" evidence="1">
    <location>
        <begin position="36"/>
        <end position="408"/>
    </location>
</feature>
<protein>
    <recommendedName>
        <fullName evidence="1">Cell division coordinator CpoB</fullName>
    </recommendedName>
</protein>
<evidence type="ECO:0000313" key="4">
    <source>
        <dbReference type="EMBL" id="OSM01748.1"/>
    </source>
</evidence>
<evidence type="ECO:0000256" key="2">
    <source>
        <dbReference type="PROSITE-ProRule" id="PRU00339"/>
    </source>
</evidence>
<sequence precursor="true">MAKFVFPTRRQLTTLSLAPALFLGACALNPPPVMGVDDAGAQQAAASKPPMQMAMEELHRKVDALAAADQSRRTVLANQQEQMKLMQQEVQALRGELDQTKHSADTLIQQMANLRAQLGGLLQTPITAQGPAQPGAMTSQMNQMAAPMGMVGQNAMAQPGVQAQQQQMMAQQTQQPMPTTPQQAAMMAQQAQMAMNHPGRAVPGGRQPMPGAMQPPQAAQAGNMNLYTGPGAAPNGATNPPSAVVNAQTAQVPAPAQTAQQAPQAQQAPMTKPATAKEAYDKAFLFLQAGQYDQALNHFKQFLVWFPDSDLSDNAQYWIGEMYYVQQDYENALVAFNEVYSKWTSSDKVPGSLLKMGKSFAAINDHASARKALQLVLQYYPDDPAAAQAKQELAQLDQMAAQGAAARP</sequence>
<comment type="caution">
    <text evidence="4">The sequence shown here is derived from an EMBL/GenBank/DDBJ whole genome shotgun (WGS) entry which is preliminary data.</text>
</comment>
<dbReference type="Pfam" id="PF13174">
    <property type="entry name" value="TPR_6"/>
    <property type="match status" value="1"/>
</dbReference>
<evidence type="ECO:0000313" key="5">
    <source>
        <dbReference type="Proteomes" id="UP000194003"/>
    </source>
</evidence>
<dbReference type="EMBL" id="LVJN01000020">
    <property type="protein sequence ID" value="OSM01748.1"/>
    <property type="molecule type" value="Genomic_DNA"/>
</dbReference>
<keyword evidence="5" id="KW-1185">Reference proteome</keyword>
<dbReference type="InterPro" id="IPR032519">
    <property type="entry name" value="YbgF_tri"/>
</dbReference>
<dbReference type="HAMAP" id="MF_02066">
    <property type="entry name" value="CpoB"/>
    <property type="match status" value="1"/>
</dbReference>
<feature type="domain" description="YbgF trimerisation" evidence="3">
    <location>
        <begin position="59"/>
        <end position="125"/>
    </location>
</feature>
<dbReference type="InterPro" id="IPR019734">
    <property type="entry name" value="TPR_rpt"/>
</dbReference>
<dbReference type="Proteomes" id="UP000194003">
    <property type="component" value="Unassembled WGS sequence"/>
</dbReference>
<keyword evidence="2" id="KW-0802">TPR repeat</keyword>
<keyword evidence="1" id="KW-0131">Cell cycle</keyword>
<keyword evidence="1" id="KW-0732">Signal</keyword>
<dbReference type="GO" id="GO:0030288">
    <property type="term" value="C:outer membrane-bounded periplasmic space"/>
    <property type="evidence" value="ECO:0007669"/>
    <property type="project" value="UniProtKB-UniRule"/>
</dbReference>
<keyword evidence="1" id="KW-0175">Coiled coil</keyword>
<dbReference type="AlphaFoldDB" id="A0A1Y2K165"/>
<dbReference type="Pfam" id="PF13432">
    <property type="entry name" value="TPR_16"/>
    <property type="match status" value="1"/>
</dbReference>
<gene>
    <name evidence="1" type="primary">cpoB</name>
    <name evidence="4" type="ORF">MAIT1_01780</name>
</gene>
<dbReference type="STRING" id="1434232.MAIT1_01780"/>
<comment type="function">
    <text evidence="1">Mediates coordination of peptidoglycan synthesis and outer membrane constriction during cell division.</text>
</comment>
<dbReference type="SUPFAM" id="SSF48452">
    <property type="entry name" value="TPR-like"/>
    <property type="match status" value="1"/>
</dbReference>
<proteinExistence type="inferred from homology"/>
<dbReference type="PROSITE" id="PS50005">
    <property type="entry name" value="TPR"/>
    <property type="match status" value="1"/>
</dbReference>
<dbReference type="OrthoDB" id="7185608at2"/>
<dbReference type="InterPro" id="IPR034706">
    <property type="entry name" value="CpoB"/>
</dbReference>
<feature type="coiled-coil region" evidence="1">
    <location>
        <begin position="76"/>
        <end position="117"/>
    </location>
</feature>
<evidence type="ECO:0000259" key="3">
    <source>
        <dbReference type="Pfam" id="PF16331"/>
    </source>
</evidence>
<dbReference type="InterPro" id="IPR011990">
    <property type="entry name" value="TPR-like_helical_dom_sf"/>
</dbReference>
<dbReference type="Gene3D" id="1.25.40.10">
    <property type="entry name" value="Tetratricopeptide repeat domain"/>
    <property type="match status" value="1"/>
</dbReference>
<dbReference type="GO" id="GO:0070206">
    <property type="term" value="P:protein trimerization"/>
    <property type="evidence" value="ECO:0007669"/>
    <property type="project" value="InterPro"/>
</dbReference>
<dbReference type="NCBIfam" id="TIGR02795">
    <property type="entry name" value="tol_pal_ybgF"/>
    <property type="match status" value="1"/>
</dbReference>
<keyword evidence="1" id="KW-0132">Cell division</keyword>
<feature type="signal peptide" evidence="1">
    <location>
        <begin position="1"/>
        <end position="35"/>
    </location>
</feature>
<keyword evidence="1" id="KW-0574">Periplasm</keyword>
<feature type="repeat" description="TPR" evidence="2">
    <location>
        <begin position="276"/>
        <end position="309"/>
    </location>
</feature>
<dbReference type="Pfam" id="PF16331">
    <property type="entry name" value="TolA_bind_tri"/>
    <property type="match status" value="1"/>
</dbReference>
<evidence type="ECO:0000256" key="1">
    <source>
        <dbReference type="HAMAP-Rule" id="MF_02066"/>
    </source>
</evidence>
<dbReference type="GO" id="GO:0043093">
    <property type="term" value="P:FtsZ-dependent cytokinesis"/>
    <property type="evidence" value="ECO:0007669"/>
    <property type="project" value="UniProtKB-UniRule"/>
</dbReference>
<comment type="similarity">
    <text evidence="1">Belongs to the CpoB family.</text>
</comment>
<comment type="subcellular location">
    <subcellularLocation>
        <location evidence="1">Periplasm</location>
    </subcellularLocation>
</comment>
<dbReference type="PROSITE" id="PS51257">
    <property type="entry name" value="PROKAR_LIPOPROTEIN"/>
    <property type="match status" value="1"/>
</dbReference>
<reference evidence="4 5" key="1">
    <citation type="journal article" date="2016" name="BMC Genomics">
        <title>Combined genomic and structural analyses of a cultured magnetotactic bacterium reveals its niche adaptation to a dynamic environment.</title>
        <authorList>
            <person name="Araujo A.C."/>
            <person name="Morillo V."/>
            <person name="Cypriano J."/>
            <person name="Teixeira L.C."/>
            <person name="Leao P."/>
            <person name="Lyra S."/>
            <person name="Almeida L.G."/>
            <person name="Bazylinski D.A."/>
            <person name="Vasconcellos A.T."/>
            <person name="Abreu F."/>
            <person name="Lins U."/>
        </authorList>
    </citation>
    <scope>NUCLEOTIDE SEQUENCE [LARGE SCALE GENOMIC DNA]</scope>
    <source>
        <strain evidence="4 5">IT-1</strain>
    </source>
</reference>